<protein>
    <submittedName>
        <fullName evidence="1">Uncharacterized protein</fullName>
    </submittedName>
</protein>
<reference evidence="1" key="1">
    <citation type="submission" date="2016-01" db="EMBL/GenBank/DDBJ databases">
        <authorList>
            <person name="Peeters C."/>
        </authorList>
    </citation>
    <scope>NUCLEOTIDE SEQUENCE [LARGE SCALE GENOMIC DNA]</scope>
    <source>
        <strain evidence="1">LMG 22937</strain>
    </source>
</reference>
<keyword evidence="2" id="KW-1185">Reference proteome</keyword>
<sequence>MQLGASRRSVSHNVRPILAFQRSRRFGTRGNHRLLDVIGLAQHALSAFEQIPTFGCERQ</sequence>
<accession>A0A158KTW5</accession>
<evidence type="ECO:0000313" key="2">
    <source>
        <dbReference type="Proteomes" id="UP000054925"/>
    </source>
</evidence>
<evidence type="ECO:0000313" key="1">
    <source>
        <dbReference type="EMBL" id="SAL84415.1"/>
    </source>
</evidence>
<dbReference type="EMBL" id="FCOL02000124">
    <property type="protein sequence ID" value="SAL84415.1"/>
    <property type="molecule type" value="Genomic_DNA"/>
</dbReference>
<dbReference type="Proteomes" id="UP000054925">
    <property type="component" value="Unassembled WGS sequence"/>
</dbReference>
<comment type="caution">
    <text evidence="1">The sequence shown here is derived from an EMBL/GenBank/DDBJ whole genome shotgun (WGS) entry which is preliminary data.</text>
</comment>
<proteinExistence type="predicted"/>
<dbReference type="AlphaFoldDB" id="A0A158KTW5"/>
<gene>
    <name evidence="1" type="ORF">AWB67_06673</name>
</gene>
<organism evidence="1 2">
    <name type="scientific">Caballeronia terrestris</name>
    <dbReference type="NCBI Taxonomy" id="1226301"/>
    <lineage>
        <taxon>Bacteria</taxon>
        <taxon>Pseudomonadati</taxon>
        <taxon>Pseudomonadota</taxon>
        <taxon>Betaproteobacteria</taxon>
        <taxon>Burkholderiales</taxon>
        <taxon>Burkholderiaceae</taxon>
        <taxon>Caballeronia</taxon>
    </lineage>
</organism>
<name>A0A158KTW5_9BURK</name>